<evidence type="ECO:0000313" key="2">
    <source>
        <dbReference type="Proteomes" id="UP001189624"/>
    </source>
</evidence>
<name>A0AA86SRM9_9FABA</name>
<protein>
    <submittedName>
        <fullName evidence="1">Uncharacterized protein</fullName>
    </submittedName>
</protein>
<dbReference type="AlphaFoldDB" id="A0AA86SRM9"/>
<reference evidence="1" key="1">
    <citation type="submission" date="2023-10" db="EMBL/GenBank/DDBJ databases">
        <authorList>
            <person name="Domelevo Entfellner J.-B."/>
        </authorList>
    </citation>
    <scope>NUCLEOTIDE SEQUENCE</scope>
</reference>
<dbReference type="EMBL" id="OY731401">
    <property type="protein sequence ID" value="CAJ1950583.1"/>
    <property type="molecule type" value="Genomic_DNA"/>
</dbReference>
<organism evidence="1 2">
    <name type="scientific">Sphenostylis stenocarpa</name>
    <dbReference type="NCBI Taxonomy" id="92480"/>
    <lineage>
        <taxon>Eukaryota</taxon>
        <taxon>Viridiplantae</taxon>
        <taxon>Streptophyta</taxon>
        <taxon>Embryophyta</taxon>
        <taxon>Tracheophyta</taxon>
        <taxon>Spermatophyta</taxon>
        <taxon>Magnoliopsida</taxon>
        <taxon>eudicotyledons</taxon>
        <taxon>Gunneridae</taxon>
        <taxon>Pentapetalae</taxon>
        <taxon>rosids</taxon>
        <taxon>fabids</taxon>
        <taxon>Fabales</taxon>
        <taxon>Fabaceae</taxon>
        <taxon>Papilionoideae</taxon>
        <taxon>50 kb inversion clade</taxon>
        <taxon>NPAAA clade</taxon>
        <taxon>indigoferoid/millettioid clade</taxon>
        <taxon>Phaseoleae</taxon>
        <taxon>Sphenostylis</taxon>
    </lineage>
</organism>
<keyword evidence="2" id="KW-1185">Reference proteome</keyword>
<dbReference type="Gramene" id="rna-AYBTSS11_LOCUS14333">
    <property type="protein sequence ID" value="CAJ1950583.1"/>
    <property type="gene ID" value="gene-AYBTSS11_LOCUS14333"/>
</dbReference>
<evidence type="ECO:0000313" key="1">
    <source>
        <dbReference type="EMBL" id="CAJ1950583.1"/>
    </source>
</evidence>
<proteinExistence type="predicted"/>
<dbReference type="Proteomes" id="UP001189624">
    <property type="component" value="Chromosome 4"/>
</dbReference>
<gene>
    <name evidence="1" type="ORF">AYBTSS11_LOCUS14333</name>
</gene>
<accession>A0AA86SRM9</accession>
<sequence>MKERCPIELAIGSYGQVIQRVLDFAFAVQFLLPTISSTISVHHLTRKRHLREIQFPHAPVA</sequence>